<gene>
    <name evidence="3" type="ORF">Tci_034424</name>
</gene>
<feature type="compositionally biased region" description="Basic and acidic residues" evidence="1">
    <location>
        <begin position="331"/>
        <end position="350"/>
    </location>
</feature>
<feature type="compositionally biased region" description="Polar residues" evidence="1">
    <location>
        <begin position="316"/>
        <end position="326"/>
    </location>
</feature>
<sequence length="430" mass="48503">MPPKPDLVFHNAPNDVETVHTAFNVELSPTKPDNDLSHTHRPSAPIIEDWVSDSVDESETKISQNAPMVNAAKGVPRKWEWKPKYLFLDHVTRNTSASMTLKRGGKIFSKGKIRTGKLEFDDVYFVKELKFNLFSISQMCDKKNSVLFTDTECLVLSPKFKLPDENQVLLRVPRENNMYNANLKNIVPSGDLTCLFAKATLDEILVTKPQNKTPYELLHGRTPIIGFMRPFGCPVTIINTLDSLGKFDRKVDEGFLVGYSVSSKAFRVFNSRTRIVQDTLHINFIENKPNVAASGPIWLFDIDILTKTMNYQPVTTYNQSNPSAGVQEQFDAEKAREENEPEFEGRKPEYEVNVSPSSSAQSKKHDDKTKRQAKGKSHVESLTGYRNLSAEFEDFSDNSINEDNAAGTLVPAIGQISILQILLIGRHYLF</sequence>
<evidence type="ECO:0000313" key="3">
    <source>
        <dbReference type="EMBL" id="GEU62446.1"/>
    </source>
</evidence>
<dbReference type="InterPro" id="IPR057670">
    <property type="entry name" value="SH3_retrovirus"/>
</dbReference>
<organism evidence="3">
    <name type="scientific">Tanacetum cinerariifolium</name>
    <name type="common">Dalmatian daisy</name>
    <name type="synonym">Chrysanthemum cinerariifolium</name>
    <dbReference type="NCBI Taxonomy" id="118510"/>
    <lineage>
        <taxon>Eukaryota</taxon>
        <taxon>Viridiplantae</taxon>
        <taxon>Streptophyta</taxon>
        <taxon>Embryophyta</taxon>
        <taxon>Tracheophyta</taxon>
        <taxon>Spermatophyta</taxon>
        <taxon>Magnoliopsida</taxon>
        <taxon>eudicotyledons</taxon>
        <taxon>Gunneridae</taxon>
        <taxon>Pentapetalae</taxon>
        <taxon>asterids</taxon>
        <taxon>campanulids</taxon>
        <taxon>Asterales</taxon>
        <taxon>Asteraceae</taxon>
        <taxon>Asteroideae</taxon>
        <taxon>Anthemideae</taxon>
        <taxon>Anthemidinae</taxon>
        <taxon>Tanacetum</taxon>
    </lineage>
</organism>
<protein>
    <submittedName>
        <fullName evidence="3">Retrovirus-related Pol polyprotein from transposon TNT 1-94</fullName>
    </submittedName>
</protein>
<reference evidence="3" key="1">
    <citation type="journal article" date="2019" name="Sci. Rep.">
        <title>Draft genome of Tanacetum cinerariifolium, the natural source of mosquito coil.</title>
        <authorList>
            <person name="Yamashiro T."/>
            <person name="Shiraishi A."/>
            <person name="Satake H."/>
            <person name="Nakayama K."/>
        </authorList>
    </citation>
    <scope>NUCLEOTIDE SEQUENCE</scope>
</reference>
<dbReference type="EMBL" id="BKCJ010004675">
    <property type="protein sequence ID" value="GEU62446.1"/>
    <property type="molecule type" value="Genomic_DNA"/>
</dbReference>
<feature type="domain" description="Retroviral polymerase SH3-like" evidence="2">
    <location>
        <begin position="242"/>
        <end position="289"/>
    </location>
</feature>
<name>A0A6L2LKU8_TANCI</name>
<evidence type="ECO:0000256" key="1">
    <source>
        <dbReference type="SAM" id="MobiDB-lite"/>
    </source>
</evidence>
<evidence type="ECO:0000259" key="2">
    <source>
        <dbReference type="Pfam" id="PF25597"/>
    </source>
</evidence>
<proteinExistence type="predicted"/>
<comment type="caution">
    <text evidence="3">The sequence shown here is derived from an EMBL/GenBank/DDBJ whole genome shotgun (WGS) entry which is preliminary data.</text>
</comment>
<accession>A0A6L2LKU8</accession>
<dbReference type="AlphaFoldDB" id="A0A6L2LKU8"/>
<feature type="region of interest" description="Disordered" evidence="1">
    <location>
        <begin position="316"/>
        <end position="380"/>
    </location>
</feature>
<dbReference type="Pfam" id="PF25597">
    <property type="entry name" value="SH3_retrovirus"/>
    <property type="match status" value="1"/>
</dbReference>